<dbReference type="STRING" id="571915.CMUST_00385"/>
<reference evidence="11 12" key="1">
    <citation type="journal article" date="2015" name="Genome Announc.">
        <title>Complete Genome Sequence of the Type Strain Corynebacterium mustelae DSM 45274, Isolated from Various Tissues of a Male Ferret with Lethal Sepsis.</title>
        <authorList>
            <person name="Ruckert C."/>
            <person name="Eimer J."/>
            <person name="Winkler A."/>
            <person name="Tauch A."/>
        </authorList>
    </citation>
    <scope>NUCLEOTIDE SEQUENCE [LARGE SCALE GENOMIC DNA]</scope>
    <source>
        <strain evidence="11 12">DSM 45274</strain>
    </source>
</reference>
<name>A0A0G3GTH1_9CORY</name>
<keyword evidence="6" id="KW-0067">ATP-binding</keyword>
<protein>
    <submittedName>
        <fullName evidence="11">ABC-type cobalamin/Fe3+-siderophore transport system, ATPase component</fullName>
        <ecNumber evidence="11">3.6.3.34</ecNumber>
    </submittedName>
</protein>
<dbReference type="FunFam" id="3.40.50.300:FF:000134">
    <property type="entry name" value="Iron-enterobactin ABC transporter ATP-binding protein"/>
    <property type="match status" value="1"/>
</dbReference>
<keyword evidence="9" id="KW-0472">Membrane</keyword>
<dbReference type="InterPro" id="IPR051535">
    <property type="entry name" value="Siderophore_ABC-ATPase"/>
</dbReference>
<organism evidence="11 12">
    <name type="scientific">Corynebacterium mustelae</name>
    <dbReference type="NCBI Taxonomy" id="571915"/>
    <lineage>
        <taxon>Bacteria</taxon>
        <taxon>Bacillati</taxon>
        <taxon>Actinomycetota</taxon>
        <taxon>Actinomycetes</taxon>
        <taxon>Mycobacteriales</taxon>
        <taxon>Corynebacteriaceae</taxon>
        <taxon>Corynebacterium</taxon>
    </lineage>
</organism>
<dbReference type="InterPro" id="IPR017871">
    <property type="entry name" value="ABC_transporter-like_CS"/>
</dbReference>
<accession>A0A0G3GTH1</accession>
<dbReference type="KEGG" id="cmv:CMUST_00385"/>
<dbReference type="Proteomes" id="UP000035199">
    <property type="component" value="Chromosome"/>
</dbReference>
<dbReference type="GO" id="GO:0006826">
    <property type="term" value="P:iron ion transport"/>
    <property type="evidence" value="ECO:0007669"/>
    <property type="project" value="UniProtKB-KW"/>
</dbReference>
<dbReference type="CDD" id="cd03214">
    <property type="entry name" value="ABC_Iron-Siderophores_B12_Hemin"/>
    <property type="match status" value="1"/>
</dbReference>
<dbReference type="Gene3D" id="3.40.50.300">
    <property type="entry name" value="P-loop containing nucleotide triphosphate hydrolases"/>
    <property type="match status" value="1"/>
</dbReference>
<evidence type="ECO:0000256" key="3">
    <source>
        <dbReference type="ARBA" id="ARBA00022475"/>
    </source>
</evidence>
<evidence type="ECO:0000256" key="1">
    <source>
        <dbReference type="ARBA" id="ARBA00004202"/>
    </source>
</evidence>
<keyword evidence="12" id="KW-1185">Reference proteome</keyword>
<dbReference type="GO" id="GO:0005524">
    <property type="term" value="F:ATP binding"/>
    <property type="evidence" value="ECO:0007669"/>
    <property type="project" value="UniProtKB-KW"/>
</dbReference>
<dbReference type="PANTHER" id="PTHR42771">
    <property type="entry name" value="IRON(3+)-HYDROXAMATE IMPORT ATP-BINDING PROTEIN FHUC"/>
    <property type="match status" value="1"/>
</dbReference>
<dbReference type="PROSITE" id="PS00211">
    <property type="entry name" value="ABC_TRANSPORTER_1"/>
    <property type="match status" value="1"/>
</dbReference>
<reference evidence="12" key="2">
    <citation type="submission" date="2015-05" db="EMBL/GenBank/DDBJ databases">
        <title>Complete genome sequence of Corynebacterium mustelae DSM 45274, isolated from various tissues of a male ferret with lethal sepsis.</title>
        <authorList>
            <person name="Ruckert C."/>
            <person name="Albersmeier A."/>
            <person name="Winkler A."/>
            <person name="Tauch A."/>
        </authorList>
    </citation>
    <scope>NUCLEOTIDE SEQUENCE [LARGE SCALE GENOMIC DNA]</scope>
    <source>
        <strain evidence="12">DSM 45274</strain>
    </source>
</reference>
<keyword evidence="4" id="KW-0410">Iron transport</keyword>
<keyword evidence="5" id="KW-0547">Nucleotide-binding</keyword>
<dbReference type="OrthoDB" id="3579586at2"/>
<evidence type="ECO:0000313" key="12">
    <source>
        <dbReference type="Proteomes" id="UP000035199"/>
    </source>
</evidence>
<keyword evidence="11" id="KW-0378">Hydrolase</keyword>
<dbReference type="PATRIC" id="fig|571915.4.peg.79"/>
<evidence type="ECO:0000259" key="10">
    <source>
        <dbReference type="PROSITE" id="PS50893"/>
    </source>
</evidence>
<evidence type="ECO:0000256" key="8">
    <source>
        <dbReference type="ARBA" id="ARBA00023065"/>
    </source>
</evidence>
<gene>
    <name evidence="11" type="ORF">CMUST_00385</name>
</gene>
<dbReference type="SMART" id="SM00382">
    <property type="entry name" value="AAA"/>
    <property type="match status" value="1"/>
</dbReference>
<comment type="subcellular location">
    <subcellularLocation>
        <location evidence="1">Cell membrane</location>
        <topology evidence="1">Peripheral membrane protein</topology>
    </subcellularLocation>
</comment>
<dbReference type="PANTHER" id="PTHR42771:SF2">
    <property type="entry name" value="IRON(3+)-HYDROXAMATE IMPORT ATP-BINDING PROTEIN FHUC"/>
    <property type="match status" value="1"/>
</dbReference>
<dbReference type="InterPro" id="IPR003593">
    <property type="entry name" value="AAA+_ATPase"/>
</dbReference>
<dbReference type="GO" id="GO:0016887">
    <property type="term" value="F:ATP hydrolysis activity"/>
    <property type="evidence" value="ECO:0007669"/>
    <property type="project" value="InterPro"/>
</dbReference>
<evidence type="ECO:0000256" key="5">
    <source>
        <dbReference type="ARBA" id="ARBA00022741"/>
    </source>
</evidence>
<dbReference type="AlphaFoldDB" id="A0A0G3GTH1"/>
<feature type="domain" description="ABC transporter" evidence="10">
    <location>
        <begin position="13"/>
        <end position="249"/>
    </location>
</feature>
<keyword evidence="8" id="KW-0406">Ion transport</keyword>
<dbReference type="EC" id="3.6.3.34" evidence="11"/>
<sequence length="271" mass="29715">MTFATTDYNLRELAADNLILDYGGATIIDGLSVTIPPGKITSIIGPNGCGKSTLLRALSRLLAPTSGQVTLDTRRLEEYPRKQLAQLLGLMPQSPVVPEGIIVSDLVGRGRYPYQGLLGKWDKRDYEVVVDALTMTQTKDLAHRPVDELSGGQRQRVWVAMALAQETDILLLDEPTTYLDVANQLEILDLLVDLNSRSKTTIVMVLHDMNLAARYSDHLIAMKSGAIIASGSPKTVITTKTMHEVFGIDCVVIDDPISHTPLVTPKSRHHH</sequence>
<dbReference type="Pfam" id="PF00005">
    <property type="entry name" value="ABC_tran"/>
    <property type="match status" value="1"/>
</dbReference>
<dbReference type="RefSeq" id="WP_047260856.1">
    <property type="nucleotide sequence ID" value="NZ_CP011542.1"/>
</dbReference>
<keyword evidence="2" id="KW-0813">Transport</keyword>
<dbReference type="InterPro" id="IPR027417">
    <property type="entry name" value="P-loop_NTPase"/>
</dbReference>
<keyword evidence="3" id="KW-1003">Cell membrane</keyword>
<proteinExistence type="predicted"/>
<evidence type="ECO:0000313" key="11">
    <source>
        <dbReference type="EMBL" id="AKK04434.1"/>
    </source>
</evidence>
<evidence type="ECO:0000256" key="7">
    <source>
        <dbReference type="ARBA" id="ARBA00023004"/>
    </source>
</evidence>
<dbReference type="InterPro" id="IPR003439">
    <property type="entry name" value="ABC_transporter-like_ATP-bd"/>
</dbReference>
<evidence type="ECO:0000256" key="4">
    <source>
        <dbReference type="ARBA" id="ARBA00022496"/>
    </source>
</evidence>
<evidence type="ECO:0000256" key="6">
    <source>
        <dbReference type="ARBA" id="ARBA00022840"/>
    </source>
</evidence>
<evidence type="ECO:0000256" key="2">
    <source>
        <dbReference type="ARBA" id="ARBA00022448"/>
    </source>
</evidence>
<dbReference type="SUPFAM" id="SSF52540">
    <property type="entry name" value="P-loop containing nucleoside triphosphate hydrolases"/>
    <property type="match status" value="1"/>
</dbReference>
<evidence type="ECO:0000256" key="9">
    <source>
        <dbReference type="ARBA" id="ARBA00023136"/>
    </source>
</evidence>
<keyword evidence="7" id="KW-0408">Iron</keyword>
<dbReference type="EMBL" id="CP011542">
    <property type="protein sequence ID" value="AKK04434.1"/>
    <property type="molecule type" value="Genomic_DNA"/>
</dbReference>
<dbReference type="PROSITE" id="PS50893">
    <property type="entry name" value="ABC_TRANSPORTER_2"/>
    <property type="match status" value="1"/>
</dbReference>
<dbReference type="GO" id="GO:0005886">
    <property type="term" value="C:plasma membrane"/>
    <property type="evidence" value="ECO:0007669"/>
    <property type="project" value="UniProtKB-SubCell"/>
</dbReference>